<dbReference type="SUPFAM" id="SSF46785">
    <property type="entry name" value="Winged helix' DNA-binding domain"/>
    <property type="match status" value="1"/>
</dbReference>
<name>A0ABV8QHR3_9GAMM</name>
<reference evidence="8" key="1">
    <citation type="journal article" date="2019" name="Int. J. Syst. Evol. Microbiol.">
        <title>The Global Catalogue of Microorganisms (GCM) 10K type strain sequencing project: providing services to taxonomists for standard genome sequencing and annotation.</title>
        <authorList>
            <consortium name="The Broad Institute Genomics Platform"/>
            <consortium name="The Broad Institute Genome Sequencing Center for Infectious Disease"/>
            <person name="Wu L."/>
            <person name="Ma J."/>
        </authorList>
    </citation>
    <scope>NUCLEOTIDE SEQUENCE [LARGE SCALE GENOMIC DNA]</scope>
    <source>
        <strain evidence="8">CECT 7297</strain>
    </source>
</reference>
<dbReference type="InterPro" id="IPR036388">
    <property type="entry name" value="WH-like_DNA-bd_sf"/>
</dbReference>
<evidence type="ECO:0000313" key="8">
    <source>
        <dbReference type="Proteomes" id="UP001595798"/>
    </source>
</evidence>
<evidence type="ECO:0000256" key="4">
    <source>
        <dbReference type="ARBA" id="ARBA00023159"/>
    </source>
</evidence>
<proteinExistence type="inferred from homology"/>
<dbReference type="Gene3D" id="3.40.190.290">
    <property type="match status" value="1"/>
</dbReference>
<evidence type="ECO:0000256" key="2">
    <source>
        <dbReference type="ARBA" id="ARBA00023015"/>
    </source>
</evidence>
<dbReference type="PANTHER" id="PTHR30293:SF2">
    <property type="entry name" value="TRANSCRIPTIONAL ACTIVATOR PROTEIN NHAR"/>
    <property type="match status" value="1"/>
</dbReference>
<dbReference type="SUPFAM" id="SSF53850">
    <property type="entry name" value="Periplasmic binding protein-like II"/>
    <property type="match status" value="1"/>
</dbReference>
<gene>
    <name evidence="7" type="ORF">ACFOZ5_07940</name>
</gene>
<dbReference type="Pfam" id="PF03466">
    <property type="entry name" value="LysR_substrate"/>
    <property type="match status" value="1"/>
</dbReference>
<sequence length="308" mass="34195">MNPINFRHLYYFWVIAREGGVQRASEVLDLTPQTLSGQLATLESELGGALFLRRNRTLKLTDFGQAVYRYADDMFTTADSLAEMVRQPPENRPLTLTVGLSASIHKLIGYHLLEPALGLSREVRMHCRTGDTNSLLERLARKELEVVLTDRQPDSSQAGALRAYRLARSSISLFATEPLASALRANFPASLDGAPFLATSVDAPYFTELMNWFAGNQVRVRVVAEVDDSALIKVFGRQGLGYFAAPSAIEDEVCRQYQVETVARIDDVQDVLYAVTRSGQIQHPAVAAIVEPRPDLENTSKKPKNIDQ</sequence>
<evidence type="ECO:0000256" key="5">
    <source>
        <dbReference type="ARBA" id="ARBA00023163"/>
    </source>
</evidence>
<dbReference type="InterPro" id="IPR036390">
    <property type="entry name" value="WH_DNA-bd_sf"/>
</dbReference>
<dbReference type="RefSeq" id="WP_379886500.1">
    <property type="nucleotide sequence ID" value="NZ_JBHSDI010000011.1"/>
</dbReference>
<dbReference type="Pfam" id="PF00126">
    <property type="entry name" value="HTH_1"/>
    <property type="match status" value="1"/>
</dbReference>
<accession>A0ABV8QHR3</accession>
<evidence type="ECO:0000313" key="7">
    <source>
        <dbReference type="EMBL" id="MFC4258958.1"/>
    </source>
</evidence>
<dbReference type="PANTHER" id="PTHR30293">
    <property type="entry name" value="TRANSCRIPTIONAL REGULATORY PROTEIN NAC-RELATED"/>
    <property type="match status" value="1"/>
</dbReference>
<keyword evidence="5" id="KW-0804">Transcription</keyword>
<organism evidence="7 8">
    <name type="scientific">Marinobacter lacisalsi</name>
    <dbReference type="NCBI Taxonomy" id="475979"/>
    <lineage>
        <taxon>Bacteria</taxon>
        <taxon>Pseudomonadati</taxon>
        <taxon>Pseudomonadota</taxon>
        <taxon>Gammaproteobacteria</taxon>
        <taxon>Pseudomonadales</taxon>
        <taxon>Marinobacteraceae</taxon>
        <taxon>Marinobacter</taxon>
    </lineage>
</organism>
<evidence type="ECO:0000256" key="3">
    <source>
        <dbReference type="ARBA" id="ARBA00023125"/>
    </source>
</evidence>
<evidence type="ECO:0000256" key="1">
    <source>
        <dbReference type="ARBA" id="ARBA00009437"/>
    </source>
</evidence>
<dbReference type="PROSITE" id="PS50931">
    <property type="entry name" value="HTH_LYSR"/>
    <property type="match status" value="1"/>
</dbReference>
<keyword evidence="8" id="KW-1185">Reference proteome</keyword>
<dbReference type="InterPro" id="IPR005119">
    <property type="entry name" value="LysR_subst-bd"/>
</dbReference>
<comment type="caution">
    <text evidence="7">The sequence shown here is derived from an EMBL/GenBank/DDBJ whole genome shotgun (WGS) entry which is preliminary data.</text>
</comment>
<protein>
    <submittedName>
        <fullName evidence="7">LysR family transcriptional regulator</fullName>
    </submittedName>
</protein>
<dbReference type="Gene3D" id="1.10.10.10">
    <property type="entry name" value="Winged helix-like DNA-binding domain superfamily/Winged helix DNA-binding domain"/>
    <property type="match status" value="1"/>
</dbReference>
<keyword evidence="2" id="KW-0805">Transcription regulation</keyword>
<keyword evidence="4" id="KW-0010">Activator</keyword>
<keyword evidence="3" id="KW-0238">DNA-binding</keyword>
<dbReference type="InterPro" id="IPR000847">
    <property type="entry name" value="LysR_HTH_N"/>
</dbReference>
<comment type="similarity">
    <text evidence="1">Belongs to the LysR transcriptional regulatory family.</text>
</comment>
<feature type="domain" description="HTH lysR-type" evidence="6">
    <location>
        <begin position="4"/>
        <end position="61"/>
    </location>
</feature>
<evidence type="ECO:0000259" key="6">
    <source>
        <dbReference type="PROSITE" id="PS50931"/>
    </source>
</evidence>
<dbReference type="Proteomes" id="UP001595798">
    <property type="component" value="Unassembled WGS sequence"/>
</dbReference>
<dbReference type="EMBL" id="JBHSDI010000011">
    <property type="protein sequence ID" value="MFC4258958.1"/>
    <property type="molecule type" value="Genomic_DNA"/>
</dbReference>